<sequence length="1161" mass="130777">MSVGLLEKSRARQNRNNCVSVTVVLEKSFLRDGRFAEMTLRIMDEWTSRQLVPRYSKFPIGSCVATSFGIGVLVGWRFQDDCHVVRSLWQKRGTGSALAYLNRSAIHCIMEAPVGFHVETSLGYGFVVAYVNGGEEFNSGKYFVRIMQRGRHKGITLAFNRADILSCKAAPFIPIIEQIREAAQYQIQIDMYKSALQQRLLHSPHRVSILSNTDLWKAWAHGIDLFVSSLVKAIEEDENFDIEMDKFVSSVIDFLEHLGDERDTAPTANATDNEMPLITLESKHDKIAESSQLDSREDDNDSTAGTKRNNANPSNSSGTTAGFWSLGDLFGGVGGLFPPITKVHSNDAEVPSLPNADSNLSFANSNQRSSPVGKQQSTSTSGSHQTAFAVIKTIMRTVAIARASIPDHPKIQMALSILNEVLLFIRAIIKVQQKNMSKKSLDVWKRTFKDITDTFGPIKQRLATIGLGIAERLEKQGNQAKIRVLRFVDIIIVDDRLLQSIELRDWRQCISRLENAAVRANMIDAESCAQCHKSIVTIYNTLAPRNSESDEAAARNEEKFAQFAKALKWMATPKRSFLNFFTRDDVFDVVERILVRVFQKEKEASQMLSIYASQFHTLRHLRMLNNRAITGKLWKPLLDAADEEFAWAVSRMPKNTKVFTEPISKLFSLGVAKFHQMGPSNSNNDWLDFLMEEEAIKIIQEVDKKAQESLRNFYNDVKKVTAIMPYYSSIDNDFLNLLDEVELDKILKDAVEALADTHKFAQFVREKSSIVLHRFLEYLPKMSIPVDKRDLGDGWVLTCTGKLGSDLRLADMHFEKENLVCQVMGGGNVFSPMFGGETHNDQQISSTSFSCSSPFCVDETGNVEVSILDHIRELVANAQRDGCWSMESTSTSRKTLDGLPVSEVLGCAIELWQNHEIDDDGLLEIAIKDIAYHIQMQTTEKQPTKGRSSFQPDANSSSSETTSLDIDVSDSNVGTNSGLSWPPKRGYDEMGPHKNRFNPRKDPTVLYLDITKLTFNLDDFLFRVERAKPLTIFDPVFEGVGSLTIKNVSLRLRIECRKEHLNRPDGEIEVPVMQLKELAVQLEKVKVDFKDTGADWLLNQVIKGFCEQITKIVKTSLKEVMNTQIHDVLEQMNEHIEANPELMLKLLGITIDDLEENTVLV</sequence>
<proteinExistence type="predicted"/>
<accession>A0A7S2A1I7</accession>
<evidence type="ECO:0000313" key="2">
    <source>
        <dbReference type="EMBL" id="CAD9355073.1"/>
    </source>
</evidence>
<dbReference type="AlphaFoldDB" id="A0A7S2A1I7"/>
<dbReference type="Gene3D" id="3.15.10.10">
    <property type="entry name" value="Bactericidal permeability-increasing protein, domain 1"/>
    <property type="match status" value="1"/>
</dbReference>
<feature type="region of interest" description="Disordered" evidence="1">
    <location>
        <begin position="348"/>
        <end position="384"/>
    </location>
</feature>
<protein>
    <submittedName>
        <fullName evidence="2">Uncharacterized protein</fullName>
    </submittedName>
</protein>
<evidence type="ECO:0000256" key="1">
    <source>
        <dbReference type="SAM" id="MobiDB-lite"/>
    </source>
</evidence>
<feature type="compositionally biased region" description="Polar residues" evidence="1">
    <location>
        <begin position="938"/>
        <end position="979"/>
    </location>
</feature>
<feature type="compositionally biased region" description="Low complexity" evidence="1">
    <location>
        <begin position="375"/>
        <end position="384"/>
    </location>
</feature>
<feature type="region of interest" description="Disordered" evidence="1">
    <location>
        <begin position="938"/>
        <end position="996"/>
    </location>
</feature>
<gene>
    <name evidence="2" type="ORF">DBRI1063_LOCUS23810</name>
</gene>
<name>A0A7S2A1I7_9STRA</name>
<organism evidence="2">
    <name type="scientific">Ditylum brightwellii</name>
    <dbReference type="NCBI Taxonomy" id="49249"/>
    <lineage>
        <taxon>Eukaryota</taxon>
        <taxon>Sar</taxon>
        <taxon>Stramenopiles</taxon>
        <taxon>Ochrophyta</taxon>
        <taxon>Bacillariophyta</taxon>
        <taxon>Mediophyceae</taxon>
        <taxon>Lithodesmiophycidae</taxon>
        <taxon>Lithodesmiales</taxon>
        <taxon>Lithodesmiaceae</taxon>
        <taxon>Ditylum</taxon>
    </lineage>
</organism>
<feature type="region of interest" description="Disordered" evidence="1">
    <location>
        <begin position="286"/>
        <end position="318"/>
    </location>
</feature>
<feature type="compositionally biased region" description="Polar residues" evidence="1">
    <location>
        <begin position="302"/>
        <end position="318"/>
    </location>
</feature>
<dbReference type="EMBL" id="HBGN01037132">
    <property type="protein sequence ID" value="CAD9355073.1"/>
    <property type="molecule type" value="Transcribed_RNA"/>
</dbReference>
<feature type="compositionally biased region" description="Polar residues" evidence="1">
    <location>
        <begin position="355"/>
        <end position="374"/>
    </location>
</feature>
<reference evidence="2" key="1">
    <citation type="submission" date="2021-01" db="EMBL/GenBank/DDBJ databases">
        <authorList>
            <person name="Corre E."/>
            <person name="Pelletier E."/>
            <person name="Niang G."/>
            <person name="Scheremetjew M."/>
            <person name="Finn R."/>
            <person name="Kale V."/>
            <person name="Holt S."/>
            <person name="Cochrane G."/>
            <person name="Meng A."/>
            <person name="Brown T."/>
            <person name="Cohen L."/>
        </authorList>
    </citation>
    <scope>NUCLEOTIDE SEQUENCE</scope>
    <source>
        <strain evidence="2">Pop2</strain>
    </source>
</reference>